<dbReference type="InterPro" id="IPR037293">
    <property type="entry name" value="Gal_Oxidase_central_sf"/>
</dbReference>
<accession>A0AAC8Q046</accession>
<feature type="domain" description="Bacterial Ig-like" evidence="3">
    <location>
        <begin position="1130"/>
        <end position="1203"/>
    </location>
</feature>
<reference evidence="4 5" key="1">
    <citation type="submission" date="2015-05" db="EMBL/GenBank/DDBJ databases">
        <title>Genome assembly of Archangium gephyra DSM 2261.</title>
        <authorList>
            <person name="Sharma G."/>
            <person name="Subramanian S."/>
        </authorList>
    </citation>
    <scope>NUCLEOTIDE SEQUENCE [LARGE SCALE GENOMIC DNA]</scope>
    <source>
        <strain evidence="4 5">DSM 2261</strain>
    </source>
</reference>
<dbReference type="InterPro" id="IPR006652">
    <property type="entry name" value="Kelch_1"/>
</dbReference>
<dbReference type="EMBL" id="CP011509">
    <property type="protein sequence ID" value="AKI98420.1"/>
    <property type="molecule type" value="Genomic_DNA"/>
</dbReference>
<dbReference type="SUPFAM" id="SSF50965">
    <property type="entry name" value="Galactose oxidase, central domain"/>
    <property type="match status" value="3"/>
</dbReference>
<sequence>MPSSPGIGMKTIARLVLTLASVLLWWACDEVPRGREGASEREWSRPHALQAVAAGGQWSTTGSMTTARSAHTATLLPSGKVLVSGGTSSASAELYDPLTGKWSTTGGMTTARSNHTATLLPSGQVLVSGGTGSSGALASAELYDPLTGKWSTTGNLATARSNHTATLLTSGQVLVSGGGGSSAELYDPLTGKWSPTGGMATARSKHTATLLPSGQVLVSGGSSSSGDSSASLASAELYEPLTGAWSPLEAMTTARSVHTATLLPSGQVLVTGGSNSSGTLASTELYDPGTGKWSVTGNLATARFSHMATLLPSGQVLVSAGNNLGSLLGSAEVYDPDTGEWSSAGGMATARSWPTATLLPSGQVLVTGGLGSFSAIAQAVVYDPGPGTWSTTGTMDTALVAHAATLLPSGQVLVSGGRSFSSGSPFTRALVYDPGTEKWNPTGDMASARSGHTVTLLPSGKVLVTGGLDASGPLASAEVYDPLTGKWSPTSGMASARSGHTVTLLPSGKVLVTGGLDASGPLASAEVYDPATGTWSFTGGLTTARYSHTATLLTSGKVLVASGYGGGPLASAEVYDPATGTWSFTGDLATARYSHTATLLPSGKVLVTGGVGVNSSTGRMEMRGSAEVYDPGSGAWSAAGTLATARCRHEATLLTSGKVLVTGGYTNPGLYLYTATAEVYDPLTGTWSPTGDLSISRPEHTATLLPSGQVLVTGDWRSGYIFASVEVYEDPAVRPEGRPLIDPSAGLHPGEDFLIKGRHLRGRSEASSGDSRNSATNLPLIRLFPVEGGAPSRAVPMDRLSDTEVSVRTPRVPSGYYILSVMTNAIHGGRLVHVDGSLSAPELDSPGAFVNTRKPAIGGTATPGATVRVWLDGSPVGTAPADARGQWSFTPDTVLAEGLHQAWARATDEVGNVSPDSAKRDFEVDTLPPGAPVMNNLEDFINDPMPVFAGRAEPGSTVTVWLDHDGTEMVAGTAVAEARGDWSLLPSTALREGLHRARATATDKAGNVSPDSGSHFFTVDTQAPAAPVVTAPDKPFINTTRPVMGGAAEAGSTVTVGWGEDVVETAVADAAGTWTLTPGTALREGLHRVWAKATDPAGNVSPVSAEYSFTVDTQPPEAPVVTAPGDRADTQTPIIAGTVEPGMTVKVWLDDDAANAGPVFVSEVGSWRFTPSTALEFGYHSVSAIAVDAAGNASAPSQHRFVIQRSHYGWSCTTTPTAPATWALLALLWSLGRRRPRSPARNGG</sequence>
<dbReference type="AlphaFoldDB" id="A0AAC8Q046"/>
<evidence type="ECO:0000259" key="3">
    <source>
        <dbReference type="Pfam" id="PF19077"/>
    </source>
</evidence>
<evidence type="ECO:0000256" key="1">
    <source>
        <dbReference type="ARBA" id="ARBA00022441"/>
    </source>
</evidence>
<keyword evidence="2" id="KW-0677">Repeat</keyword>
<name>A0AAC8Q046_9BACT</name>
<dbReference type="PANTHER" id="PTHR46344">
    <property type="entry name" value="OS02G0202900 PROTEIN"/>
    <property type="match status" value="1"/>
</dbReference>
<dbReference type="Gene3D" id="2.130.10.80">
    <property type="entry name" value="Galactose oxidase/kelch, beta-propeller"/>
    <property type="match status" value="6"/>
</dbReference>
<dbReference type="SMART" id="SM00612">
    <property type="entry name" value="Kelch"/>
    <property type="match status" value="13"/>
</dbReference>
<feature type="domain" description="Bacterial Ig-like" evidence="3">
    <location>
        <begin position="850"/>
        <end position="926"/>
    </location>
</feature>
<dbReference type="InterPro" id="IPR013783">
    <property type="entry name" value="Ig-like_fold"/>
</dbReference>
<organism evidence="4 5">
    <name type="scientific">Archangium gephyra</name>
    <dbReference type="NCBI Taxonomy" id="48"/>
    <lineage>
        <taxon>Bacteria</taxon>
        <taxon>Pseudomonadati</taxon>
        <taxon>Myxococcota</taxon>
        <taxon>Myxococcia</taxon>
        <taxon>Myxococcales</taxon>
        <taxon>Cystobacterineae</taxon>
        <taxon>Archangiaceae</taxon>
        <taxon>Archangium</taxon>
    </lineage>
</organism>
<dbReference type="Gene3D" id="2.60.40.10">
    <property type="entry name" value="Immunoglobulins"/>
    <property type="match status" value="4"/>
</dbReference>
<gene>
    <name evidence="4" type="ORF">AA314_00047</name>
</gene>
<evidence type="ECO:0000313" key="5">
    <source>
        <dbReference type="Proteomes" id="UP000035579"/>
    </source>
</evidence>
<dbReference type="InterPro" id="IPR044016">
    <property type="entry name" value="Big_13"/>
</dbReference>
<protein>
    <submittedName>
        <fullName evidence="4">Branched-chain amino acid ABC transporter, amino acid-binding protein</fullName>
    </submittedName>
</protein>
<dbReference type="InterPro" id="IPR011043">
    <property type="entry name" value="Gal_Oxase/kelch_b-propeller"/>
</dbReference>
<dbReference type="Pfam" id="PF01344">
    <property type="entry name" value="Kelch_1"/>
    <property type="match status" value="3"/>
</dbReference>
<dbReference type="Pfam" id="PF19077">
    <property type="entry name" value="Big_13"/>
    <property type="match status" value="4"/>
</dbReference>
<evidence type="ECO:0000256" key="2">
    <source>
        <dbReference type="ARBA" id="ARBA00022737"/>
    </source>
</evidence>
<keyword evidence="1" id="KW-0880">Kelch repeat</keyword>
<evidence type="ECO:0000313" key="4">
    <source>
        <dbReference type="EMBL" id="AKI98420.1"/>
    </source>
</evidence>
<proteinExistence type="predicted"/>
<feature type="domain" description="Bacterial Ig-like" evidence="3">
    <location>
        <begin position="1037"/>
        <end position="1113"/>
    </location>
</feature>
<dbReference type="Proteomes" id="UP000035579">
    <property type="component" value="Chromosome"/>
</dbReference>
<dbReference type="NCBIfam" id="NF033510">
    <property type="entry name" value="Ca_tandemer"/>
    <property type="match status" value="4"/>
</dbReference>
<dbReference type="Pfam" id="PF24681">
    <property type="entry name" value="Kelch_KLHDC2_KLHL20_DRC7"/>
    <property type="match status" value="1"/>
</dbReference>
<dbReference type="InterPro" id="IPR015915">
    <property type="entry name" value="Kelch-typ_b-propeller"/>
</dbReference>
<feature type="domain" description="Bacterial Ig-like" evidence="3">
    <location>
        <begin position="939"/>
        <end position="1021"/>
    </location>
</feature>
<dbReference type="PANTHER" id="PTHR46344:SF27">
    <property type="entry name" value="KELCH REPEAT SUPERFAMILY PROTEIN"/>
    <property type="match status" value="1"/>
</dbReference>
<dbReference type="Gene3D" id="2.120.10.80">
    <property type="entry name" value="Kelch-type beta propeller"/>
    <property type="match status" value="2"/>
</dbReference>
<dbReference type="KEGG" id="age:AA314_00047"/>